<dbReference type="AlphaFoldDB" id="S5UL42"/>
<gene>
    <name evidence="2" type="ORF">B446_03975</name>
</gene>
<protein>
    <recommendedName>
        <fullName evidence="4">AG1 protein</fullName>
    </recommendedName>
</protein>
<evidence type="ECO:0008006" key="4">
    <source>
        <dbReference type="Google" id="ProtNLM"/>
    </source>
</evidence>
<feature type="compositionally biased region" description="Gly residues" evidence="1">
    <location>
        <begin position="13"/>
        <end position="23"/>
    </location>
</feature>
<proteinExistence type="predicted"/>
<organism evidence="2 3">
    <name type="scientific">Streptomyces collinus (strain DSM 40733 / Tue 365)</name>
    <dbReference type="NCBI Taxonomy" id="1214242"/>
    <lineage>
        <taxon>Bacteria</taxon>
        <taxon>Bacillati</taxon>
        <taxon>Actinomycetota</taxon>
        <taxon>Actinomycetes</taxon>
        <taxon>Kitasatosporales</taxon>
        <taxon>Streptomycetaceae</taxon>
        <taxon>Streptomyces</taxon>
    </lineage>
</organism>
<accession>S5UL42</accession>
<keyword evidence="3" id="KW-1185">Reference proteome</keyword>
<dbReference type="HOGENOM" id="CLU_131546_0_0_11"/>
<dbReference type="eggNOG" id="ENOG50343DH">
    <property type="taxonomic scope" value="Bacteria"/>
</dbReference>
<dbReference type="PATRIC" id="fig|1214242.5.peg.827"/>
<evidence type="ECO:0000256" key="1">
    <source>
        <dbReference type="SAM" id="MobiDB-lite"/>
    </source>
</evidence>
<dbReference type="STRING" id="1214242.B446_03975"/>
<feature type="region of interest" description="Disordered" evidence="1">
    <location>
        <begin position="1"/>
        <end position="29"/>
    </location>
</feature>
<reference evidence="2 3" key="2">
    <citation type="journal article" date="2013" name="J. Biotechnol.">
        <title>Complete genome sequence of the kirromycin producer Streptomyces collinus Tu 365 consisting of a linear chromosome and two linear plasmids.</title>
        <authorList>
            <person name="Ruckert C."/>
            <person name="Szczepanowski R."/>
            <person name="Albersmeier A."/>
            <person name="Goesmann A."/>
            <person name="Iftime D."/>
            <person name="Musiol E.M."/>
            <person name="Blin K."/>
            <person name="Wohlleben W."/>
            <person name="Puhler A."/>
            <person name="Kalinowski J."/>
            <person name="Weber T."/>
        </authorList>
    </citation>
    <scope>NUCLEOTIDE SEQUENCE [LARGE SCALE GENOMIC DNA]</scope>
    <source>
        <strain evidence="3">DSM 40733 / Tue 365</strain>
    </source>
</reference>
<dbReference type="EMBL" id="CP006259">
    <property type="protein sequence ID" value="AGS67623.1"/>
    <property type="molecule type" value="Genomic_DNA"/>
</dbReference>
<dbReference type="KEGG" id="sci:B446_03975"/>
<reference evidence="3" key="1">
    <citation type="submission" date="2012-10" db="EMBL/GenBank/DDBJ databases">
        <title>The complete genome sequence of Streptomyces collinus Tu 365.</title>
        <authorList>
            <person name="Ruckert C."/>
            <person name="Szczepanowski R."/>
            <person name="Goesmann A."/>
            <person name="Pross E.K."/>
            <person name="Musiol E.M."/>
            <person name="Blin K."/>
            <person name="Wohlleben W."/>
            <person name="Puhler A."/>
            <person name="Weber T."/>
            <person name="Kalinowski J."/>
        </authorList>
    </citation>
    <scope>NUCLEOTIDE SEQUENCE [LARGE SCALE GENOMIC DNA]</scope>
    <source>
        <strain evidence="3">DSM 40733 / Tue 365</strain>
    </source>
</reference>
<evidence type="ECO:0000313" key="2">
    <source>
        <dbReference type="EMBL" id="AGS67623.1"/>
    </source>
</evidence>
<sequence length="128" mass="12822">MQLNQVPADIGGSSSGIGGGSGTGRLVHTHGPWTRAATVATDLHTSTVKSKADLSLAHDDMAGSLGGLASLATLKAVLASWEERLGSVRDECSTLGPKLHQVAVDMGEADHSVSAKAAAVHVSGSGRG</sequence>
<dbReference type="Proteomes" id="UP000015423">
    <property type="component" value="Chromosome"/>
</dbReference>
<evidence type="ECO:0000313" key="3">
    <source>
        <dbReference type="Proteomes" id="UP000015423"/>
    </source>
</evidence>
<name>S5UL42_STRC3</name>
<dbReference type="RefSeq" id="WP_020938107.1">
    <property type="nucleotide sequence ID" value="NC_021985.1"/>
</dbReference>